<proteinExistence type="predicted"/>
<protein>
    <submittedName>
        <fullName evidence="1">Uncharacterized protein</fullName>
    </submittedName>
</protein>
<gene>
    <name evidence="1" type="ORF">B0E34_11740</name>
</gene>
<dbReference type="Proteomes" id="UP000196355">
    <property type="component" value="Unassembled WGS sequence"/>
</dbReference>
<dbReference type="AlphaFoldDB" id="A0A202BZN4"/>
<accession>A0A202BZN4</accession>
<evidence type="ECO:0000313" key="2">
    <source>
        <dbReference type="Proteomes" id="UP000196355"/>
    </source>
</evidence>
<sequence length="103" mass="12321">MEKNEIELLIRKLEQLNSEAHTHKFYSEKGKNKKERADAERNLGYVIDELKFLINKHQLFELVYGENRAPQETSEYFMTLIKYFIDDIRDIITKLKEKLDAAK</sequence>
<organism evidence="1 2">
    <name type="scientific">Chryseobacterium mucoviscidosis</name>
    <dbReference type="NCBI Taxonomy" id="1945581"/>
    <lineage>
        <taxon>Bacteria</taxon>
        <taxon>Pseudomonadati</taxon>
        <taxon>Bacteroidota</taxon>
        <taxon>Flavobacteriia</taxon>
        <taxon>Flavobacteriales</taxon>
        <taxon>Weeksellaceae</taxon>
        <taxon>Chryseobacterium group</taxon>
        <taxon>Chryseobacterium</taxon>
    </lineage>
</organism>
<name>A0A202BZN4_9FLAO</name>
<dbReference type="RefSeq" id="WP_087709663.1">
    <property type="nucleotide sequence ID" value="NZ_MVAG01000119.1"/>
</dbReference>
<dbReference type="EMBL" id="MVAG01000119">
    <property type="protein sequence ID" value="OVE56987.1"/>
    <property type="molecule type" value="Genomic_DNA"/>
</dbReference>
<keyword evidence="2" id="KW-1185">Reference proteome</keyword>
<reference evidence="2" key="1">
    <citation type="submission" date="2017-02" db="EMBL/GenBank/DDBJ databases">
        <authorList>
            <person name="Tetz G."/>
            <person name="Tetz V."/>
        </authorList>
    </citation>
    <scope>NUCLEOTIDE SEQUENCE [LARGE SCALE GENOMIC DNA]</scope>
    <source>
        <strain evidence="2">VT16-26</strain>
    </source>
</reference>
<comment type="caution">
    <text evidence="1">The sequence shown here is derived from an EMBL/GenBank/DDBJ whole genome shotgun (WGS) entry which is preliminary data.</text>
</comment>
<evidence type="ECO:0000313" key="1">
    <source>
        <dbReference type="EMBL" id="OVE56987.1"/>
    </source>
</evidence>